<evidence type="ECO:0000313" key="5">
    <source>
        <dbReference type="Proteomes" id="UP000002027"/>
    </source>
</evidence>
<comment type="similarity">
    <text evidence="3">Belongs to the FPP/GGPP synthase family.</text>
</comment>
<dbReference type="InterPro" id="IPR033749">
    <property type="entry name" value="Polyprenyl_synt_CS"/>
</dbReference>
<dbReference type="PROSITE" id="PS00444">
    <property type="entry name" value="POLYPRENYL_SYNTHASE_2"/>
    <property type="match status" value="1"/>
</dbReference>
<keyword evidence="1" id="KW-0479">Metal-binding</keyword>
<accession>D1C3K5</accession>
<dbReference type="InParanoid" id="D1C3K5"/>
<dbReference type="Proteomes" id="UP000002027">
    <property type="component" value="Chromosome 1"/>
</dbReference>
<dbReference type="SFLD" id="SFLDG01017">
    <property type="entry name" value="Polyprenyl_Transferase_Like"/>
    <property type="match status" value="1"/>
</dbReference>
<dbReference type="SUPFAM" id="SSF48576">
    <property type="entry name" value="Terpenoid synthases"/>
    <property type="match status" value="1"/>
</dbReference>
<sequence length="346" mass="37487">MNDAIAGIERAMRQVVAEAEAAAGHRFSERDLPLYGVLRYHLGWADPDFRPATADAGKRIRPLICVLACAAAGGDPDVAVPTAASIELLHNFTLVHDDVQDGSDRRRHRPTVWALWGVGQAINAGDALFALSQLPLLGSHARGVPPARVIGVAREFNATVLRIVEGQVLDLCFEERWEIPVASYLNMIEGKTASLVAFAAWSGAVLAGADAERAERYRAFGRALGLGFQVQDDLLGIWGEAEVTGKPAGDDIRRRKKSLPVLLLASKADAEDLSTLQTIYAGPEVDDAAVETVLRLLEKYDVQSEVQVAVAEYHAEALRLLEEAGATGPARERLNELAERLATRRF</sequence>
<dbReference type="SFLD" id="SFLDS00005">
    <property type="entry name" value="Isoprenoid_Synthase_Type_I"/>
    <property type="match status" value="1"/>
</dbReference>
<protein>
    <submittedName>
        <fullName evidence="4">Polyprenyl synthetase</fullName>
    </submittedName>
</protein>
<keyword evidence="3" id="KW-0808">Transferase</keyword>
<dbReference type="STRING" id="479434.Sthe_1387"/>
<dbReference type="PANTHER" id="PTHR12001">
    <property type="entry name" value="GERANYLGERANYL PYROPHOSPHATE SYNTHASE"/>
    <property type="match status" value="1"/>
</dbReference>
<dbReference type="InterPro" id="IPR008949">
    <property type="entry name" value="Isoprenoid_synthase_dom_sf"/>
</dbReference>
<keyword evidence="5" id="KW-1185">Reference proteome</keyword>
<dbReference type="GO" id="GO:0004659">
    <property type="term" value="F:prenyltransferase activity"/>
    <property type="evidence" value="ECO:0007669"/>
    <property type="project" value="InterPro"/>
</dbReference>
<dbReference type="AlphaFoldDB" id="D1C3K5"/>
<evidence type="ECO:0000256" key="1">
    <source>
        <dbReference type="ARBA" id="ARBA00022723"/>
    </source>
</evidence>
<dbReference type="EMBL" id="CP001823">
    <property type="protein sequence ID" value="ACZ38822.1"/>
    <property type="molecule type" value="Genomic_DNA"/>
</dbReference>
<evidence type="ECO:0000313" key="4">
    <source>
        <dbReference type="EMBL" id="ACZ38822.1"/>
    </source>
</evidence>
<dbReference type="RefSeq" id="WP_012871869.1">
    <property type="nucleotide sequence ID" value="NC_013523.1"/>
</dbReference>
<reference evidence="4 5" key="2">
    <citation type="journal article" date="2010" name="Stand. Genomic Sci.">
        <title>Complete genome sequence of Desulfohalobium retbaense type strain (HR(100)).</title>
        <authorList>
            <person name="Spring S."/>
            <person name="Nolan M."/>
            <person name="Lapidus A."/>
            <person name="Glavina Del Rio T."/>
            <person name="Copeland A."/>
            <person name="Tice H."/>
            <person name="Cheng J.F."/>
            <person name="Lucas S."/>
            <person name="Land M."/>
            <person name="Chen F."/>
            <person name="Bruce D."/>
            <person name="Goodwin L."/>
            <person name="Pitluck S."/>
            <person name="Ivanova N."/>
            <person name="Mavromatis K."/>
            <person name="Mikhailova N."/>
            <person name="Pati A."/>
            <person name="Chen A."/>
            <person name="Palaniappan K."/>
            <person name="Hauser L."/>
            <person name="Chang Y.J."/>
            <person name="Jeffries C.D."/>
            <person name="Munk C."/>
            <person name="Kiss H."/>
            <person name="Chain P."/>
            <person name="Han C."/>
            <person name="Brettin T."/>
            <person name="Detter J.C."/>
            <person name="Schuler E."/>
            <person name="Goker M."/>
            <person name="Rohde M."/>
            <person name="Bristow J."/>
            <person name="Eisen J.A."/>
            <person name="Markowitz V."/>
            <person name="Hugenholtz P."/>
            <person name="Kyrpides N.C."/>
            <person name="Klenk H.P."/>
        </authorList>
    </citation>
    <scope>NUCLEOTIDE SEQUENCE [LARGE SCALE GENOMIC DNA]</scope>
    <source>
        <strain evidence="5">ATCC 49802 / DSM 20745 / S 6022</strain>
    </source>
</reference>
<proteinExistence type="inferred from homology"/>
<dbReference type="HOGENOM" id="CLU_014015_2_1_0"/>
<organism evidence="4 5">
    <name type="scientific">Sphaerobacter thermophilus (strain ATCC 49802 / DSM 20745 / KCCM 41009 / NCIMB 13125 / S 6022)</name>
    <dbReference type="NCBI Taxonomy" id="479434"/>
    <lineage>
        <taxon>Bacteria</taxon>
        <taxon>Pseudomonadati</taxon>
        <taxon>Thermomicrobiota</taxon>
        <taxon>Thermomicrobia</taxon>
        <taxon>Sphaerobacterales</taxon>
        <taxon>Sphaerobacterineae</taxon>
        <taxon>Sphaerobacteraceae</taxon>
        <taxon>Sphaerobacter</taxon>
    </lineage>
</organism>
<evidence type="ECO:0000256" key="3">
    <source>
        <dbReference type="RuleBase" id="RU004466"/>
    </source>
</evidence>
<reference evidence="5" key="1">
    <citation type="submission" date="2009-11" db="EMBL/GenBank/DDBJ databases">
        <title>The complete chromosome 1 of Sphaerobacter thermophilus DSM 20745.</title>
        <authorList>
            <person name="Lucas S."/>
            <person name="Copeland A."/>
            <person name="Lapidus A."/>
            <person name="Glavina del Rio T."/>
            <person name="Dalin E."/>
            <person name="Tice H."/>
            <person name="Bruce D."/>
            <person name="Goodwin L."/>
            <person name="Pitluck S."/>
            <person name="Kyrpides N."/>
            <person name="Mavromatis K."/>
            <person name="Ivanova N."/>
            <person name="Mikhailova N."/>
            <person name="LaButti K.M."/>
            <person name="Clum A."/>
            <person name="Sun H.I."/>
            <person name="Brettin T."/>
            <person name="Detter J.C."/>
            <person name="Han C."/>
            <person name="Larimer F."/>
            <person name="Land M."/>
            <person name="Hauser L."/>
            <person name="Markowitz V."/>
            <person name="Cheng J.F."/>
            <person name="Hugenholtz P."/>
            <person name="Woyke T."/>
            <person name="Wu D."/>
            <person name="Steenblock K."/>
            <person name="Schneider S."/>
            <person name="Pukall R."/>
            <person name="Goeker M."/>
            <person name="Klenk H.P."/>
            <person name="Eisen J.A."/>
        </authorList>
    </citation>
    <scope>NUCLEOTIDE SEQUENCE [LARGE SCALE GENOMIC DNA]</scope>
    <source>
        <strain evidence="5">ATCC 49802 / DSM 20745 / S 6022</strain>
    </source>
</reference>
<dbReference type="PANTHER" id="PTHR12001:SF86">
    <property type="entry name" value="GERANYLGERANYL DIPHOSPHATE SYNTHASE"/>
    <property type="match status" value="1"/>
</dbReference>
<dbReference type="KEGG" id="sti:Sthe_1387"/>
<dbReference type="Pfam" id="PF00348">
    <property type="entry name" value="polyprenyl_synt"/>
    <property type="match status" value="1"/>
</dbReference>
<dbReference type="PROSITE" id="PS00723">
    <property type="entry name" value="POLYPRENYL_SYNTHASE_1"/>
    <property type="match status" value="1"/>
</dbReference>
<gene>
    <name evidence="4" type="ordered locus">Sthe_1387</name>
</gene>
<dbReference type="GO" id="GO:0046872">
    <property type="term" value="F:metal ion binding"/>
    <property type="evidence" value="ECO:0007669"/>
    <property type="project" value="UniProtKB-KW"/>
</dbReference>
<keyword evidence="2" id="KW-0460">Magnesium</keyword>
<dbReference type="eggNOG" id="COG0142">
    <property type="taxonomic scope" value="Bacteria"/>
</dbReference>
<dbReference type="GO" id="GO:0008299">
    <property type="term" value="P:isoprenoid biosynthetic process"/>
    <property type="evidence" value="ECO:0007669"/>
    <property type="project" value="InterPro"/>
</dbReference>
<evidence type="ECO:0000256" key="2">
    <source>
        <dbReference type="ARBA" id="ARBA00022842"/>
    </source>
</evidence>
<dbReference type="InterPro" id="IPR000092">
    <property type="entry name" value="Polyprenyl_synt"/>
</dbReference>
<dbReference type="Gene3D" id="1.10.600.10">
    <property type="entry name" value="Farnesyl Diphosphate Synthase"/>
    <property type="match status" value="1"/>
</dbReference>
<dbReference type="OrthoDB" id="9805316at2"/>
<name>D1C3K5_SPHTD</name>
<dbReference type="CDD" id="cd00685">
    <property type="entry name" value="Trans_IPPS_HT"/>
    <property type="match status" value="1"/>
</dbReference>